<dbReference type="InterPro" id="IPR006373">
    <property type="entry name" value="VSA_Rifin"/>
</dbReference>
<evidence type="ECO:0000256" key="1">
    <source>
        <dbReference type="SAM" id="Coils"/>
    </source>
</evidence>
<dbReference type="Gene3D" id="1.20.5.100">
    <property type="entry name" value="Cytochrome c1, transmembrane anchor, C-terminal"/>
    <property type="match status" value="1"/>
</dbReference>
<keyword evidence="2" id="KW-1133">Transmembrane helix</keyword>
<reference evidence="4" key="1">
    <citation type="submission" date="2014-01" db="EMBL/GenBank/DDBJ databases">
        <authorList>
            <person name="Aslett M."/>
        </authorList>
    </citation>
    <scope>NUCLEOTIDE SEQUENCE</scope>
    <source>
        <strain evidence="4">CDC</strain>
    </source>
</reference>
<feature type="chain" id="PRO_5001586469" evidence="3">
    <location>
        <begin position="24"/>
        <end position="356"/>
    </location>
</feature>
<reference evidence="4" key="2">
    <citation type="submission" date="2014-05" db="EMBL/GenBank/DDBJ databases">
        <title>The genome sequences of chimpanzee malaria parasites reveal the path to human adaptation.</title>
        <authorList>
            <person name="Otto T.D."/>
            <person name="Rayner J.C."/>
            <person name="Boehme U."/>
            <person name="Pain A."/>
            <person name="Spottiswoode N."/>
            <person name="Sanders M."/>
            <person name="Quail M."/>
            <person name="Ollomo B."/>
            <person name="Renaud F."/>
            <person name="Thomas A.W."/>
            <person name="Prugnolle F."/>
            <person name="Conway D.J."/>
            <person name="Newbold C."/>
            <person name="Berriman M."/>
        </authorList>
    </citation>
    <scope>NUCLEOTIDE SEQUENCE [LARGE SCALE GENOMIC DNA]</scope>
    <source>
        <strain evidence="4">CDC</strain>
    </source>
</reference>
<dbReference type="Pfam" id="PF02009">
    <property type="entry name" value="RIFIN"/>
    <property type="match status" value="1"/>
</dbReference>
<organism evidence="4 5">
    <name type="scientific">Plasmodium reichenowi</name>
    <dbReference type="NCBI Taxonomy" id="5854"/>
    <lineage>
        <taxon>Eukaryota</taxon>
        <taxon>Sar</taxon>
        <taxon>Alveolata</taxon>
        <taxon>Apicomplexa</taxon>
        <taxon>Aconoidasida</taxon>
        <taxon>Haemosporida</taxon>
        <taxon>Plasmodiidae</taxon>
        <taxon>Plasmodium</taxon>
        <taxon>Plasmodium (Laverania)</taxon>
    </lineage>
</organism>
<dbReference type="PhylomeDB" id="A0A060RLZ7"/>
<proteinExistence type="predicted"/>
<feature type="transmembrane region" description="Helical" evidence="2">
    <location>
        <begin position="315"/>
        <end position="336"/>
    </location>
</feature>
<keyword evidence="3" id="KW-0732">Signal</keyword>
<dbReference type="VEuPathDB" id="PlasmoDB:PRCDC_0027200"/>
<dbReference type="VEuPathDB" id="PlasmoDB:PRG01_1202700"/>
<name>A0A060RLZ7_PLARE</name>
<sequence>MKLHYSKILLFFLPLNILVTLYAHNNKYKLYITPRHTARYTSRVLSEKDIQSSIYDKDADIISVKEKFDRQTSQRFEEYQERMKEKRQKRKEQSDKNIEEIIKKDKMDKSLEEKIEKVCLKCGCGLGGVAASVGIFGTVAVKEKKKKKKKKCCGSCSSSGSGQGCSHGCDYKSVGAEAGKKFVIEELQKWGVLTLDKKALVSYFTTTDYTNSSLIYNAILVEYRPSSCILPIGGSGPSETFCTWVKAKSDAAMNIAKMTQGNYISTNEVIRTSVESIVSKAETVAGEAAKKATEDAIKASIVVVDAKYASCQTSIIASVVAILIIVLVMIIIYLVLRYRRKKKMKKKSQYTKLLNQ</sequence>
<dbReference type="Proteomes" id="UP000027581">
    <property type="component" value="Unassembled WGS sequence"/>
</dbReference>
<feature type="signal peptide" evidence="3">
    <location>
        <begin position="1"/>
        <end position="23"/>
    </location>
</feature>
<evidence type="ECO:0000313" key="4">
    <source>
        <dbReference type="EMBL" id="CDO61635.1"/>
    </source>
</evidence>
<accession>A0A060RLZ7</accession>
<dbReference type="EMBL" id="HG810452">
    <property type="protein sequence ID" value="CDO61635.1"/>
    <property type="molecule type" value="Genomic_DNA"/>
</dbReference>
<keyword evidence="5" id="KW-1185">Reference proteome</keyword>
<evidence type="ECO:0000313" key="5">
    <source>
        <dbReference type="Proteomes" id="UP000027581"/>
    </source>
</evidence>
<evidence type="ECO:0000256" key="2">
    <source>
        <dbReference type="SAM" id="Phobius"/>
    </source>
</evidence>
<dbReference type="AlphaFoldDB" id="A0A060RLZ7"/>
<dbReference type="NCBIfam" id="TIGR01477">
    <property type="entry name" value="RIFIN"/>
    <property type="match status" value="1"/>
</dbReference>
<evidence type="ECO:0000256" key="3">
    <source>
        <dbReference type="SAM" id="SignalP"/>
    </source>
</evidence>
<gene>
    <name evidence="4" type="primary">RIF</name>
    <name evidence="4" type="ORF">PRCDC_0027200</name>
</gene>
<keyword evidence="2" id="KW-0472">Membrane</keyword>
<keyword evidence="2" id="KW-0812">Transmembrane</keyword>
<keyword evidence="1" id="KW-0175">Coiled coil</keyword>
<protein>
    <submittedName>
        <fullName evidence="4">Rifin</fullName>
    </submittedName>
</protein>
<feature type="coiled-coil region" evidence="1">
    <location>
        <begin position="69"/>
        <end position="96"/>
    </location>
</feature>